<reference evidence="2" key="1">
    <citation type="journal article" date="2020" name="Mitochondrial DNA Part B Resour">
        <title>The complete mitochondrial genome of the rubber tree endophytic alga Heveochlorella hainangensis.</title>
        <authorList>
            <person name="Yu B."/>
            <person name="Ma S."/>
            <person name="Han B."/>
            <person name="Fu L."/>
            <person name="Tan D."/>
            <person name="Sun X."/>
            <person name="Zhang J."/>
        </authorList>
    </citation>
    <scope>NUCLEOTIDE SEQUENCE</scope>
</reference>
<dbReference type="EMBL" id="MN966687">
    <property type="protein sequence ID" value="QKJ84929.1"/>
    <property type="molecule type" value="Genomic_DNA"/>
</dbReference>
<keyword evidence="2" id="KW-0496">Mitochondrion</keyword>
<dbReference type="RefSeq" id="YP_009861073.1">
    <property type="nucleotide sequence ID" value="NC_048968.1"/>
</dbReference>
<feature type="transmembrane region" description="Helical" evidence="1">
    <location>
        <begin position="128"/>
        <end position="146"/>
    </location>
</feature>
<dbReference type="InterPro" id="IPR043502">
    <property type="entry name" value="DNA/RNA_pol_sf"/>
</dbReference>
<keyword evidence="1" id="KW-0472">Membrane</keyword>
<proteinExistence type="predicted"/>
<keyword evidence="1" id="KW-0812">Transmembrane</keyword>
<organism evidence="2">
    <name type="scientific">Jaagichlorella hainangensis</name>
    <dbReference type="NCBI Taxonomy" id="445995"/>
    <lineage>
        <taxon>Eukaryota</taxon>
        <taxon>Viridiplantae</taxon>
        <taxon>Chlorophyta</taxon>
        <taxon>core chlorophytes</taxon>
        <taxon>Trebouxiophyceae</taxon>
        <taxon>Watanabeales</taxon>
        <taxon>Watanabeaceae</taxon>
        <taxon>Jaagichlorella</taxon>
    </lineage>
</organism>
<accession>A0A6M8U5X7</accession>
<keyword evidence="1" id="KW-1133">Transmembrane helix</keyword>
<dbReference type="SUPFAM" id="SSF56672">
    <property type="entry name" value="DNA/RNA polymerases"/>
    <property type="match status" value="1"/>
</dbReference>
<evidence type="ECO:0000313" key="2">
    <source>
        <dbReference type="EMBL" id="QKJ84929.1"/>
    </source>
</evidence>
<evidence type="ECO:0000256" key="1">
    <source>
        <dbReference type="SAM" id="Phobius"/>
    </source>
</evidence>
<geneLocation type="mitochondrion" evidence="2"/>
<sequence length="1009" mass="116881">MKMKNQVKMVSSKVRQDDLSLLETKSFDIGISTQYTEIIDQSGKKNKHLLTLQIYIKQHNKRIIVFNTETSVQYQTKATIFEKLGEQYIANNVCDLYFYKKFCDDTPVLHEVICDYCKMLNLKFPKKIVIILYYALIDLFFCFGFNNCRSGLLSGRTYLKNRNYIDRNISLSALLKFSTNPESNTNIIEYSVFDISGLTSNKSKLDDFAESCGLELNPRKRLLSVYFNNISLAMFHNEISIRVLFGQSAMDEAVTTLKIKSVLTENINDILKGCLKFNDRFLFKSSNTRSNLEIPSTMGTLVSVCFQNHVYNSVLESGIFDIKTFKWACTKHGHLEEFNTKSSRLAKEEHKKLINEIDYYKIVSESHFSNYNYTVDSFNMASIPYFLESSKFNKLYTLATVTGGRCNNERYRETFVNNVLDMDFSSCYGSALESLSYPIGKPSTYSADVNNKQMSLSNFLCQYENQFVPGTWKIIVNGPLDFSQDLIYSKVESTNIYASLKKKLRSPSYHTADNVNPMKEHVLLRKSIINGVITGPELELIRKISSSQEYKSWMALQVTSAAWYPKQCKIDNVAEWTKLSISTASPQFDKWTFIELATFISPLLQKRKAFKAILQDIKNQQNVKDESAKKLRYYSSQEKQIKLIINTLYGTIASSFFRIGNCIVADNITSRPRVDIWKALKVLNGAQSITDGFAYQPSNINAFRNNKTIKPGFNSLSDYYNLIQHRALKKVSLESKDWDYIYSSGGIKNIDYKQLDQTVTKEINSFWERYTVTPLSFPIEHKPEKTAFRMGYWGKGTYMLHTIDNKIIVKARGHDINDIDMSQLESMLEAHDYSENSSLLEDSNDSGEGLVNRDTFDQFKSKIEKNVFENNPMFEWLFNLTFENQKLPSQLKYSKTRMLSIKEWRMLYTKDTNIEIRPDDIFTNHDFNFQIKATHFPNFELKDYKKKMNEMQSKKAIPYLEKYRDLSPTQILQNMLEKHKVFSSAKNLTKKKVTKKKVTKTKNSVFSKK</sequence>
<name>A0A6M8U5X7_9CHLO</name>
<protein>
    <submittedName>
        <fullName evidence="2">Putative DNA polymerase</fullName>
    </submittedName>
</protein>
<dbReference type="AlphaFoldDB" id="A0A6M8U5X7"/>
<dbReference type="GeneID" id="55748033"/>